<evidence type="ECO:0000313" key="4">
    <source>
        <dbReference type="Proteomes" id="UP000005226"/>
    </source>
</evidence>
<keyword evidence="2" id="KW-0812">Transmembrane</keyword>
<dbReference type="GO" id="GO:0016477">
    <property type="term" value="P:cell migration"/>
    <property type="evidence" value="ECO:0007669"/>
    <property type="project" value="TreeGrafter"/>
</dbReference>
<keyword evidence="2" id="KW-0472">Membrane</keyword>
<dbReference type="PANTHER" id="PTHR24112:SF43">
    <property type="entry name" value="CAPPING PROTEIN, ARP2_3 AND MYOSIN-I LINKER PROTEIN 3"/>
    <property type="match status" value="1"/>
</dbReference>
<name>A0A674P5G6_TAKRU</name>
<accession>A0A674P5G6</accession>
<reference evidence="3 4" key="1">
    <citation type="journal article" date="2011" name="Genome Biol. Evol.">
        <title>Integration of the genetic map and genome assembly of fugu facilitates insights into distinct features of genome evolution in teleosts and mammals.</title>
        <authorList>
            <person name="Kai W."/>
            <person name="Kikuchi K."/>
            <person name="Tohari S."/>
            <person name="Chew A.K."/>
            <person name="Tay A."/>
            <person name="Fujiwara A."/>
            <person name="Hosoya S."/>
            <person name="Suetake H."/>
            <person name="Naruse K."/>
            <person name="Brenner S."/>
            <person name="Suzuki Y."/>
            <person name="Venkatesh B."/>
        </authorList>
    </citation>
    <scope>NUCLEOTIDE SEQUENCE [LARGE SCALE GENOMIC DNA]</scope>
</reference>
<keyword evidence="2" id="KW-1133">Transmembrane helix</keyword>
<dbReference type="GO" id="GO:0034315">
    <property type="term" value="P:regulation of Arp2/3 complex-mediated actin nucleation"/>
    <property type="evidence" value="ECO:0007669"/>
    <property type="project" value="TreeGrafter"/>
</dbReference>
<feature type="transmembrane region" description="Helical" evidence="2">
    <location>
        <begin position="76"/>
        <end position="94"/>
    </location>
</feature>
<proteinExistence type="predicted"/>
<dbReference type="Gene3D" id="3.80.10.10">
    <property type="entry name" value="Ribonuclease Inhibitor"/>
    <property type="match status" value="1"/>
</dbReference>
<dbReference type="GO" id="GO:0005886">
    <property type="term" value="C:plasma membrane"/>
    <property type="evidence" value="ECO:0007669"/>
    <property type="project" value="TreeGrafter"/>
</dbReference>
<sequence>MTFCLRSPSICHSDSDLSEGSRKYSPSSETSLETQRACGKAETRHFPHVHTHPVTYSSKILSVTYFIKPSHRNRRLFIWTNMAFALLFYISVIAEGSSCSHLRVPCFVSCFVSSSRPPLSGGFSETYSALCDYNGISCKEEVQWDVDTIYHSQDNREFNLLDFSHLESRDLAVIVASMAYNTWFTKLYCKDLRIGSEVTEQVLHTVSKSSSLEEITLENAGLKSDFPQKMSAALSENPASVIHSLNLAHNSLDNQGSVLCLIVRHLPSLLLPPPLSSIFLSGVVSLSQALCSTDAYSNSLLHLDLSRNPGVLSGEDASNLYLFLSQPNCLVHLDLSGTDCSVDSLFGALLRGCCADLSFLNLSKNSFSHRKVKDSLPLFRQFFSSAFSLTYVSLAAMKLPPDVLRALLTGLTSNPHINDLHLDISSCEVSTVVHGIHLKDRVLIYVARREHGLNQISIFSTSKTAVEDVCLNSVGKMRRTILMLDSGLCLCLCVFFCLQLRSAGAAVIQELFPRVSSIATLDISDNGMLEVSWDSYNWGKELGYAIPQIKVPTNIATQRRVCVDRPRCRLAHCPASPLQTPLTQTPSSGQELQHQKQVLLLFHITLYCTRVHECVCMHARVCALHIASLNAPVFCCPLGGAESSPGSRKGAVPADRASCLVFVSAGFWMKSCRSWCSSSRRRTV</sequence>
<dbReference type="Proteomes" id="UP000005226">
    <property type="component" value="Chromosome 20"/>
</dbReference>
<dbReference type="GO" id="GO:0030027">
    <property type="term" value="C:lamellipodium"/>
    <property type="evidence" value="ECO:0007669"/>
    <property type="project" value="TreeGrafter"/>
</dbReference>
<dbReference type="AlphaFoldDB" id="A0A674P5G6"/>
<dbReference type="GeneTree" id="ENSGT00940000157990"/>
<gene>
    <name evidence="3" type="primary">LOC101076440</name>
</gene>
<dbReference type="PANTHER" id="PTHR24112">
    <property type="entry name" value="LEUCINE-RICH REPEAT, ISOFORM F-RELATED"/>
    <property type="match status" value="1"/>
</dbReference>
<evidence type="ECO:0000313" key="3">
    <source>
        <dbReference type="Ensembl" id="ENSTRUP00000080987.1"/>
    </source>
</evidence>
<dbReference type="InterPro" id="IPR051279">
    <property type="entry name" value="PP1-Reg/Actin-Interact_Protein"/>
</dbReference>
<dbReference type="Ensembl" id="ENSTRUT00000077263.1">
    <property type="protein sequence ID" value="ENSTRUP00000080987.1"/>
    <property type="gene ID" value="ENSTRUG00000016009.3"/>
</dbReference>
<keyword evidence="4" id="KW-1185">Reference proteome</keyword>
<organism evidence="3 4">
    <name type="scientific">Takifugu rubripes</name>
    <name type="common">Japanese pufferfish</name>
    <name type="synonym">Fugu rubripes</name>
    <dbReference type="NCBI Taxonomy" id="31033"/>
    <lineage>
        <taxon>Eukaryota</taxon>
        <taxon>Metazoa</taxon>
        <taxon>Chordata</taxon>
        <taxon>Craniata</taxon>
        <taxon>Vertebrata</taxon>
        <taxon>Euteleostomi</taxon>
        <taxon>Actinopterygii</taxon>
        <taxon>Neopterygii</taxon>
        <taxon>Teleostei</taxon>
        <taxon>Neoteleostei</taxon>
        <taxon>Acanthomorphata</taxon>
        <taxon>Eupercaria</taxon>
        <taxon>Tetraodontiformes</taxon>
        <taxon>Tetradontoidea</taxon>
        <taxon>Tetraodontidae</taxon>
        <taxon>Takifugu</taxon>
    </lineage>
</organism>
<feature type="compositionally biased region" description="Basic and acidic residues" evidence="1">
    <location>
        <begin position="13"/>
        <end position="22"/>
    </location>
</feature>
<dbReference type="InterPro" id="IPR032675">
    <property type="entry name" value="LRR_dom_sf"/>
</dbReference>
<reference evidence="3" key="2">
    <citation type="submission" date="2025-08" db="UniProtKB">
        <authorList>
            <consortium name="Ensembl"/>
        </authorList>
    </citation>
    <scope>IDENTIFICATION</scope>
</reference>
<feature type="region of interest" description="Disordered" evidence="1">
    <location>
        <begin position="1"/>
        <end position="30"/>
    </location>
</feature>
<evidence type="ECO:0000256" key="1">
    <source>
        <dbReference type="SAM" id="MobiDB-lite"/>
    </source>
</evidence>
<protein>
    <submittedName>
        <fullName evidence="3">Capping protein, Arp2/3 and myosin-I linker protein 3-like</fullName>
    </submittedName>
</protein>
<reference evidence="3" key="3">
    <citation type="submission" date="2025-09" db="UniProtKB">
        <authorList>
            <consortium name="Ensembl"/>
        </authorList>
    </citation>
    <scope>IDENTIFICATION</scope>
</reference>
<dbReference type="SUPFAM" id="SSF52047">
    <property type="entry name" value="RNI-like"/>
    <property type="match status" value="1"/>
</dbReference>
<evidence type="ECO:0000256" key="2">
    <source>
        <dbReference type="SAM" id="Phobius"/>
    </source>
</evidence>